<name>C0NXL3_AJECG</name>
<dbReference type="RefSeq" id="XP_045284560.1">
    <property type="nucleotide sequence ID" value="XM_045435254.1"/>
</dbReference>
<feature type="region of interest" description="Disordered" evidence="1">
    <location>
        <begin position="78"/>
        <end position="99"/>
    </location>
</feature>
<dbReference type="InParanoid" id="C0NXL3"/>
<organism evidence="2 3">
    <name type="scientific">Ajellomyces capsulatus (strain G186AR / H82 / ATCC MYA-2454 / RMSCC 2432)</name>
    <name type="common">Darling's disease fungus</name>
    <name type="synonym">Histoplasma capsulatum</name>
    <dbReference type="NCBI Taxonomy" id="447093"/>
    <lineage>
        <taxon>Eukaryota</taxon>
        <taxon>Fungi</taxon>
        <taxon>Dikarya</taxon>
        <taxon>Ascomycota</taxon>
        <taxon>Pezizomycotina</taxon>
        <taxon>Eurotiomycetes</taxon>
        <taxon>Eurotiomycetidae</taxon>
        <taxon>Onygenales</taxon>
        <taxon>Ajellomycetaceae</taxon>
        <taxon>Histoplasma</taxon>
    </lineage>
</organism>
<gene>
    <name evidence="2" type="ORF">HCBG_08205</name>
</gene>
<evidence type="ECO:0000256" key="1">
    <source>
        <dbReference type="SAM" id="MobiDB-lite"/>
    </source>
</evidence>
<evidence type="ECO:0000313" key="3">
    <source>
        <dbReference type="Proteomes" id="UP000001631"/>
    </source>
</evidence>
<proteinExistence type="predicted"/>
<keyword evidence="3" id="KW-1185">Reference proteome</keyword>
<dbReference type="HOGENOM" id="CLU_1539571_0_0_1"/>
<dbReference type="AlphaFoldDB" id="C0NXL3"/>
<dbReference type="EMBL" id="GG663375">
    <property type="protein sequence ID" value="EEH04079.1"/>
    <property type="molecule type" value="Genomic_DNA"/>
</dbReference>
<sequence>MNVEFSIFTGTWLELRVDGGGSEDIKSNLLEESQPGPAEHPGERSIENAMCNVVILWPTGFGTEDHFDFLRAVLNEPNREDEDEETLVPGSSGKGKRLTERKSASMNALIFAKYPRIMGLHDGLTQQTNQPLCYPDSPPKGKKIWTAESGDYKLPCIAIPAFSKGKGKGRSMAM</sequence>
<reference evidence="2" key="1">
    <citation type="submission" date="2009-02" db="EMBL/GenBank/DDBJ databases">
        <title>The Genome Sequence of Ajellomyces capsulatus strain G186AR.</title>
        <authorList>
            <consortium name="The Broad Institute Genome Sequencing Platform"/>
            <person name="Champion M."/>
            <person name="Cuomo C."/>
            <person name="Ma L.-J."/>
            <person name="Henn M.R."/>
            <person name="Sil A."/>
            <person name="Goldman B."/>
            <person name="Young S.K."/>
            <person name="Kodira C.D."/>
            <person name="Zeng Q."/>
            <person name="Koehrsen M."/>
            <person name="Alvarado L."/>
            <person name="Berlin A."/>
            <person name="Borenstein D."/>
            <person name="Chen Z."/>
            <person name="Engels R."/>
            <person name="Freedman E."/>
            <person name="Gellesch M."/>
            <person name="Goldberg J."/>
            <person name="Griggs A."/>
            <person name="Gujja S."/>
            <person name="Heiman D."/>
            <person name="Hepburn T."/>
            <person name="Howarth C."/>
            <person name="Jen D."/>
            <person name="Larson L."/>
            <person name="Lewis B."/>
            <person name="Mehta T."/>
            <person name="Park D."/>
            <person name="Pearson M."/>
            <person name="Roberts A."/>
            <person name="Saif S."/>
            <person name="Shea T."/>
            <person name="Shenoy N."/>
            <person name="Sisk P."/>
            <person name="Stolte C."/>
            <person name="Sykes S."/>
            <person name="Walk T."/>
            <person name="White J."/>
            <person name="Yandava C."/>
            <person name="Klein B."/>
            <person name="McEwen J.G."/>
            <person name="Puccia R."/>
            <person name="Goldman G.H."/>
            <person name="Felipe M.S."/>
            <person name="Nino-Vega G."/>
            <person name="San-Blas G."/>
            <person name="Taylor J."/>
            <person name="Mendoza L."/>
            <person name="Galagan J."/>
            <person name="Nusbaum C."/>
            <person name="Birren B."/>
        </authorList>
    </citation>
    <scope>NUCLEOTIDE SEQUENCE</scope>
    <source>
        <strain evidence="2">G186AR</strain>
    </source>
</reference>
<dbReference type="Proteomes" id="UP000001631">
    <property type="component" value="Unassembled WGS sequence"/>
</dbReference>
<protein>
    <submittedName>
        <fullName evidence="2">Uncharacterized protein</fullName>
    </submittedName>
</protein>
<dbReference type="GeneID" id="69041221"/>
<accession>C0NXL3</accession>
<evidence type="ECO:0000313" key="2">
    <source>
        <dbReference type="EMBL" id="EEH04079.1"/>
    </source>
</evidence>